<reference evidence="3" key="1">
    <citation type="journal article" date="2012" name="J. Bacteriol.">
        <title>Genome Sequence of Micromonospora lupini Lupac 08, Isolated from Root Nodules of Lupinus angustifolius.</title>
        <authorList>
            <person name="Alonso-Vega P."/>
            <person name="Normand P."/>
            <person name="Bacigalupe R."/>
            <person name="Pujic P."/>
            <person name="Lajus A."/>
            <person name="Vallenet D."/>
            <person name="Carro L."/>
            <person name="Coll P."/>
            <person name="Trujillo M.E."/>
        </authorList>
    </citation>
    <scope>NUCLEOTIDE SEQUENCE [LARGE SCALE GENOMIC DNA]</scope>
    <source>
        <strain evidence="3">Lupac 08</strain>
    </source>
</reference>
<dbReference type="Pfam" id="PF13302">
    <property type="entry name" value="Acetyltransf_3"/>
    <property type="match status" value="1"/>
</dbReference>
<keyword evidence="3" id="KW-1185">Reference proteome</keyword>
<dbReference type="Gene3D" id="3.40.630.30">
    <property type="match status" value="1"/>
</dbReference>
<keyword evidence="2" id="KW-0808">Transferase</keyword>
<evidence type="ECO:0000313" key="2">
    <source>
        <dbReference type="EMBL" id="CCH18686.1"/>
    </source>
</evidence>
<dbReference type="AlphaFoldDB" id="I0L4D9"/>
<dbReference type="Proteomes" id="UP000003448">
    <property type="component" value="Unassembled WGS sequence"/>
</dbReference>
<dbReference type="PANTHER" id="PTHR43441">
    <property type="entry name" value="RIBOSOMAL-PROTEIN-SERINE ACETYLTRANSFERASE"/>
    <property type="match status" value="1"/>
</dbReference>
<dbReference type="RefSeq" id="WP_007460252.1">
    <property type="nucleotide sequence ID" value="NZ_HF570108.1"/>
</dbReference>
<dbReference type="SUPFAM" id="SSF55729">
    <property type="entry name" value="Acyl-CoA N-acyltransferases (Nat)"/>
    <property type="match status" value="1"/>
</dbReference>
<dbReference type="GO" id="GO:0008999">
    <property type="term" value="F:protein-N-terminal-alanine acetyltransferase activity"/>
    <property type="evidence" value="ECO:0007669"/>
    <property type="project" value="TreeGrafter"/>
</dbReference>
<comment type="caution">
    <text evidence="2">The sequence shown here is derived from an EMBL/GenBank/DDBJ whole genome shotgun (WGS) entry which is preliminary data.</text>
</comment>
<dbReference type="EMBL" id="CAIE01000027">
    <property type="protein sequence ID" value="CCH18686.1"/>
    <property type="molecule type" value="Genomic_DNA"/>
</dbReference>
<dbReference type="InterPro" id="IPR051908">
    <property type="entry name" value="Ribosomal_N-acetyltransferase"/>
</dbReference>
<dbReference type="GO" id="GO:0005737">
    <property type="term" value="C:cytoplasm"/>
    <property type="evidence" value="ECO:0007669"/>
    <property type="project" value="TreeGrafter"/>
</dbReference>
<protein>
    <submittedName>
        <fullName evidence="2">GCN5-related N-acetyltransferase</fullName>
    </submittedName>
</protein>
<proteinExistence type="predicted"/>
<evidence type="ECO:0000259" key="1">
    <source>
        <dbReference type="PROSITE" id="PS51186"/>
    </source>
</evidence>
<gene>
    <name evidence="2" type="ORF">MILUP08_43597</name>
</gene>
<dbReference type="eggNOG" id="COG1670">
    <property type="taxonomic scope" value="Bacteria"/>
</dbReference>
<sequence length="195" mass="21313">MPLLVTPALPAGILGTREQPHLPVRPGLTLRPWHDGDAPVVRAAFDCPAIQRWHALRLDDEAEARAWTAQWVGRWRAETAASWAIVDDDDRPVGQVGLRQVSLVEASADVSYWVLPAARGRGIAAAALRALTRWSFAAGLHRLAVEHSTGNAASCRVATRSGFTPEGVVRGSVRHADGWHDMHLHARLRTDEAVR</sequence>
<feature type="domain" description="N-acetyltransferase" evidence="1">
    <location>
        <begin position="39"/>
        <end position="191"/>
    </location>
</feature>
<dbReference type="InterPro" id="IPR016181">
    <property type="entry name" value="Acyl_CoA_acyltransferase"/>
</dbReference>
<dbReference type="InterPro" id="IPR000182">
    <property type="entry name" value="GNAT_dom"/>
</dbReference>
<accession>I0L4D9</accession>
<dbReference type="GO" id="GO:1990189">
    <property type="term" value="F:protein N-terminal-serine acetyltransferase activity"/>
    <property type="evidence" value="ECO:0007669"/>
    <property type="project" value="TreeGrafter"/>
</dbReference>
<organism evidence="2 3">
    <name type="scientific">Micromonospora lupini str. Lupac 08</name>
    <dbReference type="NCBI Taxonomy" id="1150864"/>
    <lineage>
        <taxon>Bacteria</taxon>
        <taxon>Bacillati</taxon>
        <taxon>Actinomycetota</taxon>
        <taxon>Actinomycetes</taxon>
        <taxon>Micromonosporales</taxon>
        <taxon>Micromonosporaceae</taxon>
        <taxon>Micromonospora</taxon>
    </lineage>
</organism>
<dbReference type="STRING" id="1150864.MILUP08_43597"/>
<dbReference type="PANTHER" id="PTHR43441:SF10">
    <property type="entry name" value="ACETYLTRANSFERASE"/>
    <property type="match status" value="1"/>
</dbReference>
<name>I0L4D9_9ACTN</name>
<dbReference type="PROSITE" id="PS51186">
    <property type="entry name" value="GNAT"/>
    <property type="match status" value="1"/>
</dbReference>
<evidence type="ECO:0000313" key="3">
    <source>
        <dbReference type="Proteomes" id="UP000003448"/>
    </source>
</evidence>
<dbReference type="OrthoDB" id="2061990at2"/>